<organism evidence="1 2">
    <name type="scientific">Caulobacter rhizosphaerae</name>
    <dbReference type="NCBI Taxonomy" id="2010972"/>
    <lineage>
        <taxon>Bacteria</taxon>
        <taxon>Pseudomonadati</taxon>
        <taxon>Pseudomonadota</taxon>
        <taxon>Alphaproteobacteria</taxon>
        <taxon>Caulobacterales</taxon>
        <taxon>Caulobacteraceae</taxon>
        <taxon>Caulobacter</taxon>
    </lineage>
</organism>
<proteinExistence type="predicted"/>
<keyword evidence="2" id="KW-1185">Reference proteome</keyword>
<dbReference type="Proteomes" id="UP001262754">
    <property type="component" value="Unassembled WGS sequence"/>
</dbReference>
<comment type="caution">
    <text evidence="1">The sequence shown here is derived from an EMBL/GenBank/DDBJ whole genome shotgun (WGS) entry which is preliminary data.</text>
</comment>
<sequence>MTRHIVLQGVENFRDFGDYAAGAGRLKTGLLFRAAH</sequence>
<reference evidence="1 2" key="1">
    <citation type="submission" date="2023-07" db="EMBL/GenBank/DDBJ databases">
        <title>Sorghum-associated microbial communities from plants grown in Nebraska, USA.</title>
        <authorList>
            <person name="Schachtman D."/>
        </authorList>
    </citation>
    <scope>NUCLEOTIDE SEQUENCE [LARGE SCALE GENOMIC DNA]</scope>
    <source>
        <strain evidence="1 2">DS2154</strain>
    </source>
</reference>
<evidence type="ECO:0000313" key="2">
    <source>
        <dbReference type="Proteomes" id="UP001262754"/>
    </source>
</evidence>
<dbReference type="Pfam" id="PF13350">
    <property type="entry name" value="Y_phosphatase3"/>
    <property type="match status" value="1"/>
</dbReference>
<name>A0ABU1MWK0_9CAUL</name>
<dbReference type="EMBL" id="JAVDRL010000003">
    <property type="protein sequence ID" value="MDR6530558.1"/>
    <property type="molecule type" value="Genomic_DNA"/>
</dbReference>
<evidence type="ECO:0000313" key="1">
    <source>
        <dbReference type="EMBL" id="MDR6530558.1"/>
    </source>
</evidence>
<dbReference type="InterPro" id="IPR026893">
    <property type="entry name" value="Tyr/Ser_Pase_IphP-type"/>
</dbReference>
<protein>
    <submittedName>
        <fullName evidence="1">Protein tyrosine/serine phosphatase</fullName>
    </submittedName>
</protein>
<gene>
    <name evidence="1" type="ORF">J2800_001294</name>
</gene>
<accession>A0ABU1MWK0</accession>